<feature type="compositionally biased region" description="Low complexity" evidence="1">
    <location>
        <begin position="67"/>
        <end position="92"/>
    </location>
</feature>
<proteinExistence type="predicted"/>
<organism evidence="3 4">
    <name type="scientific">Micromonospora endophytica</name>
    <dbReference type="NCBI Taxonomy" id="515350"/>
    <lineage>
        <taxon>Bacteria</taxon>
        <taxon>Bacillati</taxon>
        <taxon>Actinomycetota</taxon>
        <taxon>Actinomycetes</taxon>
        <taxon>Micromonosporales</taxon>
        <taxon>Micromonosporaceae</taxon>
        <taxon>Micromonospora</taxon>
    </lineage>
</organism>
<reference evidence="3 4" key="1">
    <citation type="submission" date="2018-01" db="EMBL/GenBank/DDBJ databases">
        <title>Draft genome sequence of Jishengella endophytica.</title>
        <authorList>
            <person name="Sahin N."/>
            <person name="Ay H."/>
            <person name="Saygin H."/>
        </authorList>
    </citation>
    <scope>NUCLEOTIDE SEQUENCE [LARGE SCALE GENOMIC DNA]</scope>
    <source>
        <strain evidence="3 4">DSM 45430</strain>
    </source>
</reference>
<sequence length="200" mass="19779">MRWGLAMAAGMVVLFAAAGCGGSDSADDTGSSSEGNEQSTAFSAYVDCLREQGIEVSDTMPTGGTRPDGSGRPSGMPSGMPTDRPSGTPSPGASGGPGGPGGQGGRPGGGGFGNLRPEGVDDETWQQAQQACQSVLPTDRPDRNSEGGGPDGAEQGSAAAYANCLADRDVQLVADLDSTDVKVTEALTACQPLSPSPSAG</sequence>
<evidence type="ECO:0000313" key="3">
    <source>
        <dbReference type="EMBL" id="PZF94447.1"/>
    </source>
</evidence>
<keyword evidence="4" id="KW-1185">Reference proteome</keyword>
<dbReference type="PROSITE" id="PS51257">
    <property type="entry name" value="PROKAR_LIPOPROTEIN"/>
    <property type="match status" value="1"/>
</dbReference>
<dbReference type="Proteomes" id="UP000248627">
    <property type="component" value="Unassembled WGS sequence"/>
</dbReference>
<evidence type="ECO:0008006" key="5">
    <source>
        <dbReference type="Google" id="ProtNLM"/>
    </source>
</evidence>
<keyword evidence="2" id="KW-0732">Signal</keyword>
<evidence type="ECO:0000256" key="1">
    <source>
        <dbReference type="SAM" id="MobiDB-lite"/>
    </source>
</evidence>
<accession>A0A2W2D2S2</accession>
<dbReference type="AlphaFoldDB" id="A0A2W2D2S2"/>
<feature type="signal peptide" evidence="2">
    <location>
        <begin position="1"/>
        <end position="18"/>
    </location>
</feature>
<gene>
    <name evidence="3" type="ORF">C1I93_16630</name>
</gene>
<evidence type="ECO:0000313" key="4">
    <source>
        <dbReference type="Proteomes" id="UP000248627"/>
    </source>
</evidence>
<feature type="compositionally biased region" description="Gly residues" evidence="1">
    <location>
        <begin position="93"/>
        <end position="113"/>
    </location>
</feature>
<feature type="chain" id="PRO_5039713423" description="PT repeat-containing protein" evidence="2">
    <location>
        <begin position="19"/>
        <end position="200"/>
    </location>
</feature>
<evidence type="ECO:0000256" key="2">
    <source>
        <dbReference type="SAM" id="SignalP"/>
    </source>
</evidence>
<comment type="caution">
    <text evidence="3">The sequence shown here is derived from an EMBL/GenBank/DDBJ whole genome shotgun (WGS) entry which is preliminary data.</text>
</comment>
<protein>
    <recommendedName>
        <fullName evidence="5">PT repeat-containing protein</fullName>
    </recommendedName>
</protein>
<dbReference type="EMBL" id="POTX01000106">
    <property type="protein sequence ID" value="PZF94447.1"/>
    <property type="molecule type" value="Genomic_DNA"/>
</dbReference>
<feature type="region of interest" description="Disordered" evidence="1">
    <location>
        <begin position="22"/>
        <end position="159"/>
    </location>
</feature>
<name>A0A2W2D2S2_9ACTN</name>
<feature type="compositionally biased region" description="Polar residues" evidence="1">
    <location>
        <begin position="125"/>
        <end position="136"/>
    </location>
</feature>